<feature type="transmembrane region" description="Helical" evidence="19">
    <location>
        <begin position="20"/>
        <end position="41"/>
    </location>
</feature>
<evidence type="ECO:0000256" key="17">
    <source>
        <dbReference type="ARBA" id="ARBA00023264"/>
    </source>
</evidence>
<name>A0A6J4TRC8_9ACTN</name>
<evidence type="ECO:0000256" key="4">
    <source>
        <dbReference type="ARBA" id="ARBA00005189"/>
    </source>
</evidence>
<evidence type="ECO:0000256" key="16">
    <source>
        <dbReference type="ARBA" id="ARBA00023209"/>
    </source>
</evidence>
<keyword evidence="11 18" id="KW-0812">Transmembrane</keyword>
<protein>
    <recommendedName>
        <fullName evidence="7 18">Phosphatidate cytidylyltransferase</fullName>
        <ecNumber evidence="6 18">2.7.7.41</ecNumber>
    </recommendedName>
</protein>
<dbReference type="EMBL" id="CADCWC010000160">
    <property type="protein sequence ID" value="CAA9530605.1"/>
    <property type="molecule type" value="Genomic_DNA"/>
</dbReference>
<keyword evidence="8" id="KW-1003">Cell membrane</keyword>
<feature type="transmembrane region" description="Helical" evidence="19">
    <location>
        <begin position="136"/>
        <end position="156"/>
    </location>
</feature>
<evidence type="ECO:0000256" key="5">
    <source>
        <dbReference type="ARBA" id="ARBA00010185"/>
    </source>
</evidence>
<accession>A0A6J4TRC8</accession>
<evidence type="ECO:0000256" key="12">
    <source>
        <dbReference type="ARBA" id="ARBA00022695"/>
    </source>
</evidence>
<dbReference type="PANTHER" id="PTHR46382">
    <property type="entry name" value="PHOSPHATIDATE CYTIDYLYLTRANSFERASE"/>
    <property type="match status" value="1"/>
</dbReference>
<dbReference type="GO" id="GO:0016024">
    <property type="term" value="P:CDP-diacylglycerol biosynthetic process"/>
    <property type="evidence" value="ECO:0007669"/>
    <property type="project" value="UniProtKB-UniPathway"/>
</dbReference>
<evidence type="ECO:0000256" key="3">
    <source>
        <dbReference type="ARBA" id="ARBA00005119"/>
    </source>
</evidence>
<comment type="subcellular location">
    <subcellularLocation>
        <location evidence="2">Cell membrane</location>
        <topology evidence="2">Multi-pass membrane protein</topology>
    </subcellularLocation>
</comment>
<dbReference type="PANTHER" id="PTHR46382:SF1">
    <property type="entry name" value="PHOSPHATIDATE CYTIDYLYLTRANSFERASE"/>
    <property type="match status" value="1"/>
</dbReference>
<keyword evidence="17" id="KW-1208">Phospholipid metabolism</keyword>
<evidence type="ECO:0000256" key="6">
    <source>
        <dbReference type="ARBA" id="ARBA00012487"/>
    </source>
</evidence>
<keyword evidence="14" id="KW-0443">Lipid metabolism</keyword>
<comment type="catalytic activity">
    <reaction evidence="1 18">
        <text>a 1,2-diacyl-sn-glycero-3-phosphate + CTP + H(+) = a CDP-1,2-diacyl-sn-glycerol + diphosphate</text>
        <dbReference type="Rhea" id="RHEA:16229"/>
        <dbReference type="ChEBI" id="CHEBI:15378"/>
        <dbReference type="ChEBI" id="CHEBI:33019"/>
        <dbReference type="ChEBI" id="CHEBI:37563"/>
        <dbReference type="ChEBI" id="CHEBI:58332"/>
        <dbReference type="ChEBI" id="CHEBI:58608"/>
        <dbReference type="EC" id="2.7.7.41"/>
    </reaction>
</comment>
<dbReference type="GO" id="GO:0004605">
    <property type="term" value="F:phosphatidate cytidylyltransferase activity"/>
    <property type="evidence" value="ECO:0007669"/>
    <property type="project" value="UniProtKB-EC"/>
</dbReference>
<dbReference type="Pfam" id="PF01148">
    <property type="entry name" value="CTP_transf_1"/>
    <property type="match status" value="1"/>
</dbReference>
<comment type="pathway">
    <text evidence="3 18">Phospholipid metabolism; CDP-diacylglycerol biosynthesis; CDP-diacylglycerol from sn-glycerol 3-phosphate: step 3/3.</text>
</comment>
<evidence type="ECO:0000256" key="13">
    <source>
        <dbReference type="ARBA" id="ARBA00022989"/>
    </source>
</evidence>
<evidence type="ECO:0000256" key="11">
    <source>
        <dbReference type="ARBA" id="ARBA00022692"/>
    </source>
</evidence>
<evidence type="ECO:0000256" key="19">
    <source>
        <dbReference type="SAM" id="Phobius"/>
    </source>
</evidence>
<dbReference type="EC" id="2.7.7.41" evidence="6 18"/>
<evidence type="ECO:0000256" key="1">
    <source>
        <dbReference type="ARBA" id="ARBA00001698"/>
    </source>
</evidence>
<sequence length="267" mass="27662">MSPLVNRIVVGVPLAVGTLAALWVGGTPLALVGIAFALLGLDELYRMGRRYRPIVLAGQLGGLAIVAGAHWGGIEWMLLPIPLTLLATFLLTAVVAGRSSATVSIALTLLGPCWIALGIGFLLLLRTAGPDDDYGLNLVLATLLGVWASDIFAYFGGRTYGRRKLAPAISPGKTVEGFLTGLVLGTAVVWFTLYGQGVGQGEALVVGLVICVASPLGDLFESFVKRDLGVKDSGRTLGAHGGVLDRIDALLFAGPASYIALDLLGAL</sequence>
<feature type="transmembrane region" description="Helical" evidence="19">
    <location>
        <begin position="103"/>
        <end position="124"/>
    </location>
</feature>
<dbReference type="InterPro" id="IPR000374">
    <property type="entry name" value="PC_trans"/>
</dbReference>
<gene>
    <name evidence="20" type="ORF">AVDCRST_MAG79-880</name>
</gene>
<feature type="transmembrane region" description="Helical" evidence="19">
    <location>
        <begin position="53"/>
        <end position="71"/>
    </location>
</feature>
<evidence type="ECO:0000313" key="20">
    <source>
        <dbReference type="EMBL" id="CAA9530605.1"/>
    </source>
</evidence>
<keyword evidence="9" id="KW-0444">Lipid biosynthesis</keyword>
<proteinExistence type="inferred from homology"/>
<evidence type="ECO:0000256" key="15">
    <source>
        <dbReference type="ARBA" id="ARBA00023136"/>
    </source>
</evidence>
<dbReference type="GO" id="GO:0005886">
    <property type="term" value="C:plasma membrane"/>
    <property type="evidence" value="ECO:0007669"/>
    <property type="project" value="UniProtKB-SubCell"/>
</dbReference>
<evidence type="ECO:0000256" key="2">
    <source>
        <dbReference type="ARBA" id="ARBA00004651"/>
    </source>
</evidence>
<dbReference type="AlphaFoldDB" id="A0A6J4TRC8"/>
<dbReference type="UniPathway" id="UPA00557">
    <property type="reaction ID" value="UER00614"/>
</dbReference>
<reference evidence="20" key="1">
    <citation type="submission" date="2020-02" db="EMBL/GenBank/DDBJ databases">
        <authorList>
            <person name="Meier V. D."/>
        </authorList>
    </citation>
    <scope>NUCLEOTIDE SEQUENCE</scope>
    <source>
        <strain evidence="20">AVDCRST_MAG79</strain>
    </source>
</reference>
<organism evidence="20">
    <name type="scientific">uncultured Thermoleophilia bacterium</name>
    <dbReference type="NCBI Taxonomy" id="1497501"/>
    <lineage>
        <taxon>Bacteria</taxon>
        <taxon>Bacillati</taxon>
        <taxon>Actinomycetota</taxon>
        <taxon>Thermoleophilia</taxon>
        <taxon>environmental samples</taxon>
    </lineage>
</organism>
<evidence type="ECO:0000256" key="10">
    <source>
        <dbReference type="ARBA" id="ARBA00022679"/>
    </source>
</evidence>
<evidence type="ECO:0000256" key="14">
    <source>
        <dbReference type="ARBA" id="ARBA00023098"/>
    </source>
</evidence>
<keyword evidence="15 19" id="KW-0472">Membrane</keyword>
<evidence type="ECO:0000256" key="18">
    <source>
        <dbReference type="RuleBase" id="RU003938"/>
    </source>
</evidence>
<comment type="pathway">
    <text evidence="4">Lipid metabolism.</text>
</comment>
<evidence type="ECO:0000256" key="8">
    <source>
        <dbReference type="ARBA" id="ARBA00022475"/>
    </source>
</evidence>
<dbReference type="PROSITE" id="PS01315">
    <property type="entry name" value="CDS"/>
    <property type="match status" value="1"/>
</dbReference>
<keyword evidence="16" id="KW-0594">Phospholipid biosynthesis</keyword>
<evidence type="ECO:0000256" key="7">
    <source>
        <dbReference type="ARBA" id="ARBA00019373"/>
    </source>
</evidence>
<evidence type="ECO:0000256" key="9">
    <source>
        <dbReference type="ARBA" id="ARBA00022516"/>
    </source>
</evidence>
<feature type="transmembrane region" description="Helical" evidence="19">
    <location>
        <begin position="177"/>
        <end position="197"/>
    </location>
</feature>
<keyword evidence="10 18" id="KW-0808">Transferase</keyword>
<keyword evidence="12 18" id="KW-0548">Nucleotidyltransferase</keyword>
<keyword evidence="13 19" id="KW-1133">Transmembrane helix</keyword>
<comment type="similarity">
    <text evidence="5 18">Belongs to the CDS family.</text>
</comment>
<feature type="transmembrane region" description="Helical" evidence="19">
    <location>
        <begin position="77"/>
        <end position="96"/>
    </location>
</feature>